<organism evidence="2 3">
    <name type="scientific">Neoarthrinium moseri</name>
    <dbReference type="NCBI Taxonomy" id="1658444"/>
    <lineage>
        <taxon>Eukaryota</taxon>
        <taxon>Fungi</taxon>
        <taxon>Dikarya</taxon>
        <taxon>Ascomycota</taxon>
        <taxon>Pezizomycotina</taxon>
        <taxon>Sordariomycetes</taxon>
        <taxon>Xylariomycetidae</taxon>
        <taxon>Amphisphaeriales</taxon>
        <taxon>Apiosporaceae</taxon>
        <taxon>Neoarthrinium</taxon>
    </lineage>
</organism>
<dbReference type="InterPro" id="IPR010730">
    <property type="entry name" value="HET"/>
</dbReference>
<dbReference type="PANTHER" id="PTHR24148">
    <property type="entry name" value="ANKYRIN REPEAT DOMAIN-CONTAINING PROTEIN 39 HOMOLOG-RELATED"/>
    <property type="match status" value="1"/>
</dbReference>
<dbReference type="EMBL" id="JAFIMR010000048">
    <property type="protein sequence ID" value="KAI1855896.1"/>
    <property type="molecule type" value="Genomic_DNA"/>
</dbReference>
<dbReference type="PANTHER" id="PTHR24148:SF64">
    <property type="entry name" value="HETEROKARYON INCOMPATIBILITY DOMAIN-CONTAINING PROTEIN"/>
    <property type="match status" value="1"/>
</dbReference>
<dbReference type="InterPro" id="IPR052895">
    <property type="entry name" value="HetReg/Transcr_Mod"/>
</dbReference>
<reference evidence="2" key="1">
    <citation type="submission" date="2021-03" db="EMBL/GenBank/DDBJ databases">
        <title>Revisited historic fungal species revealed as producer of novel bioactive compounds through whole genome sequencing and comparative genomics.</title>
        <authorList>
            <person name="Vignolle G.A."/>
            <person name="Hochenegger N."/>
            <person name="Mach R.L."/>
            <person name="Mach-Aigner A.R."/>
            <person name="Javad Rahimi M."/>
            <person name="Salim K.A."/>
            <person name="Chan C.M."/>
            <person name="Lim L.B.L."/>
            <person name="Cai F."/>
            <person name="Druzhinina I.S."/>
            <person name="U'Ren J.M."/>
            <person name="Derntl C."/>
        </authorList>
    </citation>
    <scope>NUCLEOTIDE SEQUENCE</scope>
    <source>
        <strain evidence="2">TUCIM 5799</strain>
    </source>
</reference>
<name>A0A9P9WAY0_9PEZI</name>
<dbReference type="Pfam" id="PF26639">
    <property type="entry name" value="Het-6_barrel"/>
    <property type="match status" value="1"/>
</dbReference>
<dbReference type="Proteomes" id="UP000829685">
    <property type="component" value="Unassembled WGS sequence"/>
</dbReference>
<evidence type="ECO:0000313" key="3">
    <source>
        <dbReference type="Proteomes" id="UP000829685"/>
    </source>
</evidence>
<gene>
    <name evidence="2" type="ORF">JX265_011979</name>
</gene>
<dbReference type="Pfam" id="PF06985">
    <property type="entry name" value="HET"/>
    <property type="match status" value="1"/>
</dbReference>
<protein>
    <recommendedName>
        <fullName evidence="1">Heterokaryon incompatibility domain-containing protein</fullName>
    </recommendedName>
</protein>
<keyword evidence="3" id="KW-1185">Reference proteome</keyword>
<evidence type="ECO:0000259" key="1">
    <source>
        <dbReference type="Pfam" id="PF06985"/>
    </source>
</evidence>
<dbReference type="AlphaFoldDB" id="A0A9P9WAY0"/>
<feature type="domain" description="Heterokaryon incompatibility" evidence="1">
    <location>
        <begin position="136"/>
        <end position="288"/>
    </location>
</feature>
<comment type="caution">
    <text evidence="2">The sequence shown here is derived from an EMBL/GenBank/DDBJ whole genome shotgun (WGS) entry which is preliminary data.</text>
</comment>
<sequence>MSTQAETAQHFDDGKLKLAANFTSQMAAITVSTITCDLHEHCDGSCSGGEPILFQPLQIGAFPYRSTVRDRPVSNLPLVQPESPPLPSEEFQYTPIDSASGQIRLIHLHNGVFRSDTIVLDLVTVNVFDPACPNFGALSYNWGEPKFDQGIVCDGKRLNINASLHECLKRHRQDWLEKPEFLWVDAICINQQDTTELNQQVLLMGDIYRGAAIVLVDFGDVAKEWYVAYDLMLRIRVIRQMLDERVEDLVSDLLFERVGLPTFSHVAWHNFGVLFTSPWLERTWTIQEVVLAKDVRCRYGRFNFEWDVLVSASHLMGLQRTSAISSLTTKQMIGLLNLDRIVRIRLEFRARRLRPMQLLWRTRDCMVSNPRDKIIGLLGMLLPSGTKTKFEPDYGWPLEKLFYEFARYVLREYPFSERAALLSFAGLQRRRVGKVDQPQADIPLPSWVPDWLANDSASAAVYSIIREAPFRAAKGTTPIMYVMGEYGTDECYITQMGFRLGRISHLGLSADELNKEDEQETTTDAAQITNETKGKISSIGDANIAAMRTLDIKWLQWHNEAARAVEAATAEGKLHRYEDTQSAFAITLLAGDQYTDNNATATTVPIENPVKSLAAVVADISSTEPTLGQIARNAESLYKTQTQVACRDRKIAVTDEGYMGLVPMCSQVGDEVFLLGGASVPFVLRRRDPAWNKFILVGDCYIHGVMEGEVMEGNSLDNWTPVLIY</sequence>
<proteinExistence type="predicted"/>
<accession>A0A9P9WAY0</accession>
<evidence type="ECO:0000313" key="2">
    <source>
        <dbReference type="EMBL" id="KAI1855896.1"/>
    </source>
</evidence>